<keyword evidence="4" id="KW-1185">Reference proteome</keyword>
<name>A0ABU6QQL8_9FABA</name>
<feature type="signal peptide" evidence="2">
    <location>
        <begin position="1"/>
        <end position="26"/>
    </location>
</feature>
<accession>A0ABU6QQL8</accession>
<feature type="transmembrane region" description="Helical" evidence="1">
    <location>
        <begin position="42"/>
        <end position="64"/>
    </location>
</feature>
<keyword evidence="1" id="KW-0812">Transmembrane</keyword>
<keyword evidence="2" id="KW-0732">Signal</keyword>
<feature type="chain" id="PRO_5047456198" description="Transmembrane protein" evidence="2">
    <location>
        <begin position="27"/>
        <end position="97"/>
    </location>
</feature>
<protein>
    <recommendedName>
        <fullName evidence="5">Transmembrane protein</fullName>
    </recommendedName>
</protein>
<dbReference type="EMBL" id="JASCZI010001112">
    <property type="protein sequence ID" value="MED6114317.1"/>
    <property type="molecule type" value="Genomic_DNA"/>
</dbReference>
<dbReference type="PANTHER" id="PTHR33780">
    <property type="entry name" value="EXPRESSED PROTEIN"/>
    <property type="match status" value="1"/>
</dbReference>
<keyword evidence="1" id="KW-1133">Transmembrane helix</keyword>
<evidence type="ECO:0000256" key="2">
    <source>
        <dbReference type="SAM" id="SignalP"/>
    </source>
</evidence>
<reference evidence="3 4" key="1">
    <citation type="journal article" date="2023" name="Plants (Basel)">
        <title>Bridging the Gap: Combining Genomics and Transcriptomics Approaches to Understand Stylosanthes scabra, an Orphan Legume from the Brazilian Caatinga.</title>
        <authorList>
            <person name="Ferreira-Neto J.R.C."/>
            <person name="da Silva M.D."/>
            <person name="Binneck E."/>
            <person name="de Melo N.F."/>
            <person name="da Silva R.H."/>
            <person name="de Melo A.L.T.M."/>
            <person name="Pandolfi V."/>
            <person name="Bustamante F.O."/>
            <person name="Brasileiro-Vidal A.C."/>
            <person name="Benko-Iseppon A.M."/>
        </authorList>
    </citation>
    <scope>NUCLEOTIDE SEQUENCE [LARGE SCALE GENOMIC DNA]</scope>
    <source>
        <tissue evidence="3">Leaves</tissue>
    </source>
</reference>
<keyword evidence="1" id="KW-0472">Membrane</keyword>
<evidence type="ECO:0008006" key="5">
    <source>
        <dbReference type="Google" id="ProtNLM"/>
    </source>
</evidence>
<comment type="caution">
    <text evidence="3">The sequence shown here is derived from an EMBL/GenBank/DDBJ whole genome shotgun (WGS) entry which is preliminary data.</text>
</comment>
<evidence type="ECO:0000256" key="1">
    <source>
        <dbReference type="SAM" id="Phobius"/>
    </source>
</evidence>
<evidence type="ECO:0000313" key="3">
    <source>
        <dbReference type="EMBL" id="MED6114317.1"/>
    </source>
</evidence>
<dbReference type="PANTHER" id="PTHR33780:SF10">
    <property type="entry name" value="TRANSMEMBRANE PROTEIN"/>
    <property type="match status" value="1"/>
</dbReference>
<evidence type="ECO:0000313" key="4">
    <source>
        <dbReference type="Proteomes" id="UP001341840"/>
    </source>
</evidence>
<gene>
    <name evidence="3" type="ORF">PIB30_079115</name>
</gene>
<sequence>MRSLPYPVLLGLIFLHLQILSGLADASDTKNEDKNVSHKSSPGIKIIIVCLTVAGLVALSVFLVKLWQKKRREAQHARLLKLFEDDDELEVELGMRD</sequence>
<dbReference type="Proteomes" id="UP001341840">
    <property type="component" value="Unassembled WGS sequence"/>
</dbReference>
<organism evidence="3 4">
    <name type="scientific">Stylosanthes scabra</name>
    <dbReference type="NCBI Taxonomy" id="79078"/>
    <lineage>
        <taxon>Eukaryota</taxon>
        <taxon>Viridiplantae</taxon>
        <taxon>Streptophyta</taxon>
        <taxon>Embryophyta</taxon>
        <taxon>Tracheophyta</taxon>
        <taxon>Spermatophyta</taxon>
        <taxon>Magnoliopsida</taxon>
        <taxon>eudicotyledons</taxon>
        <taxon>Gunneridae</taxon>
        <taxon>Pentapetalae</taxon>
        <taxon>rosids</taxon>
        <taxon>fabids</taxon>
        <taxon>Fabales</taxon>
        <taxon>Fabaceae</taxon>
        <taxon>Papilionoideae</taxon>
        <taxon>50 kb inversion clade</taxon>
        <taxon>dalbergioids sensu lato</taxon>
        <taxon>Dalbergieae</taxon>
        <taxon>Pterocarpus clade</taxon>
        <taxon>Stylosanthes</taxon>
    </lineage>
</organism>
<proteinExistence type="predicted"/>